<dbReference type="SUPFAM" id="SSF50494">
    <property type="entry name" value="Trypsin-like serine proteases"/>
    <property type="match status" value="1"/>
</dbReference>
<dbReference type="InterPro" id="IPR001254">
    <property type="entry name" value="Trypsin_dom"/>
</dbReference>
<comment type="caution">
    <text evidence="2">The sequence shown here is derived from an EMBL/GenBank/DDBJ whole genome shotgun (WGS) entry which is preliminary data.</text>
</comment>
<dbReference type="Pfam" id="PF00089">
    <property type="entry name" value="Trypsin"/>
    <property type="match status" value="1"/>
</dbReference>
<dbReference type="Proteomes" id="UP000814243">
    <property type="component" value="Unassembled WGS sequence"/>
</dbReference>
<evidence type="ECO:0000313" key="3">
    <source>
        <dbReference type="Proteomes" id="UP000814243"/>
    </source>
</evidence>
<dbReference type="InterPro" id="IPR009003">
    <property type="entry name" value="Peptidase_S1_PA"/>
</dbReference>
<accession>A0A922MXF7</accession>
<dbReference type="GO" id="GO:0004252">
    <property type="term" value="F:serine-type endopeptidase activity"/>
    <property type="evidence" value="ECO:0007669"/>
    <property type="project" value="InterPro"/>
</dbReference>
<feature type="domain" description="Peptidase S1" evidence="1">
    <location>
        <begin position="3"/>
        <end position="85"/>
    </location>
</feature>
<dbReference type="GO" id="GO:0006508">
    <property type="term" value="P:proteolysis"/>
    <property type="evidence" value="ECO:0007669"/>
    <property type="project" value="InterPro"/>
</dbReference>
<evidence type="ECO:0000259" key="1">
    <source>
        <dbReference type="Pfam" id="PF00089"/>
    </source>
</evidence>
<name>A0A922MXF7_SPOEX</name>
<organism evidence="2 3">
    <name type="scientific">Spodoptera exigua</name>
    <name type="common">Beet armyworm</name>
    <name type="synonym">Noctua fulgens</name>
    <dbReference type="NCBI Taxonomy" id="7107"/>
    <lineage>
        <taxon>Eukaryota</taxon>
        <taxon>Metazoa</taxon>
        <taxon>Ecdysozoa</taxon>
        <taxon>Arthropoda</taxon>
        <taxon>Hexapoda</taxon>
        <taxon>Insecta</taxon>
        <taxon>Pterygota</taxon>
        <taxon>Neoptera</taxon>
        <taxon>Endopterygota</taxon>
        <taxon>Lepidoptera</taxon>
        <taxon>Glossata</taxon>
        <taxon>Ditrysia</taxon>
        <taxon>Noctuoidea</taxon>
        <taxon>Noctuidae</taxon>
        <taxon>Amphipyrinae</taxon>
        <taxon>Spodoptera</taxon>
    </lineage>
</organism>
<dbReference type="EMBL" id="JACEFF010000077">
    <property type="protein sequence ID" value="KAH9644607.1"/>
    <property type="molecule type" value="Genomic_DNA"/>
</dbReference>
<reference evidence="2" key="1">
    <citation type="journal article" date="2021" name="G3 (Bethesda)">
        <title>Genome and transcriptome analysis of the beet armyworm Spodoptera exigua reveals targets for pest control. .</title>
        <authorList>
            <person name="Simon S."/>
            <person name="Breeschoten T."/>
            <person name="Jansen H.J."/>
            <person name="Dirks R.P."/>
            <person name="Schranz M.E."/>
            <person name="Ros V.I.D."/>
        </authorList>
    </citation>
    <scope>NUCLEOTIDE SEQUENCE</scope>
    <source>
        <strain evidence="2">TB_SE_WUR_2020</strain>
    </source>
</reference>
<dbReference type="PROSITE" id="PS00135">
    <property type="entry name" value="TRYPSIN_SER"/>
    <property type="match status" value="1"/>
</dbReference>
<dbReference type="AlphaFoldDB" id="A0A922MXF7"/>
<protein>
    <recommendedName>
        <fullName evidence="1">Peptidase S1 domain-containing protein</fullName>
    </recommendedName>
</protein>
<proteinExistence type="predicted"/>
<dbReference type="InterPro" id="IPR033116">
    <property type="entry name" value="TRYPSIN_SER"/>
</dbReference>
<dbReference type="Gene3D" id="2.40.10.10">
    <property type="entry name" value="Trypsin-like serine proteases"/>
    <property type="match status" value="1"/>
</dbReference>
<sequence>MGQLRHVKLMKVNIEVCKRLYDEANYVLPTDYMICLGWPTGDRSQYYGDSGSPIFHNGVVVGVCSAGVIGLPDINIRVANFTNWIVENS</sequence>
<evidence type="ECO:0000313" key="2">
    <source>
        <dbReference type="EMBL" id="KAH9644607.1"/>
    </source>
</evidence>
<dbReference type="InterPro" id="IPR043504">
    <property type="entry name" value="Peptidase_S1_PA_chymotrypsin"/>
</dbReference>
<gene>
    <name evidence="2" type="ORF">HF086_009182</name>
</gene>